<name>A0A432MH51_9BACT</name>
<feature type="domain" description="HTH merR-type" evidence="5">
    <location>
        <begin position="58"/>
        <end position="128"/>
    </location>
</feature>
<dbReference type="Gene3D" id="1.10.1660.10">
    <property type="match status" value="1"/>
</dbReference>
<dbReference type="PANTHER" id="PTHR30204:SF67">
    <property type="entry name" value="HTH-TYPE TRANSCRIPTIONAL REGULATOR MLRA-RELATED"/>
    <property type="match status" value="1"/>
</dbReference>
<dbReference type="InterPro" id="IPR036724">
    <property type="entry name" value="Cobalamin-bd_sf"/>
</dbReference>
<evidence type="ECO:0000256" key="4">
    <source>
        <dbReference type="SAM" id="MobiDB-lite"/>
    </source>
</evidence>
<sequence>MPVGEAPTQGWGDGLRLIATLRWSAGIARGSPRPCIPTTLPKLGRRVIVSTDPSDQPRYSIAAVSKLTGVSCHTLRVWERRYGFPVPCRTPSGHRRYPPRQVLLIAEVTQRTRDGVGVAQAIAEARRGSPVAPEPGRLPALGHDDTIPRLIDALVRAELEAAEARFGRACAGLGPAEVATRVIGPAITEAGERLFCGSCSLCQERLAVMFLLRKLSALLDEAQRANVRPVGRVLSLSLQGDRHEGGSLMLCLAAELAGWRAVSLGADLPTREIQHAIDAWSPAAVGISLTLSRNIRKRFDELARLRGAPVFVGGRSVVNYQGLARRCGLEVILGPAIPNVARFLDRLRDRPGEGDGTRAPSSPRAGSGRE</sequence>
<organism evidence="7 8">
    <name type="scientific">Tautonia sociabilis</name>
    <dbReference type="NCBI Taxonomy" id="2080755"/>
    <lineage>
        <taxon>Bacteria</taxon>
        <taxon>Pseudomonadati</taxon>
        <taxon>Planctomycetota</taxon>
        <taxon>Planctomycetia</taxon>
        <taxon>Isosphaerales</taxon>
        <taxon>Isosphaeraceae</taxon>
        <taxon>Tautonia</taxon>
    </lineage>
</organism>
<evidence type="ECO:0000259" key="5">
    <source>
        <dbReference type="PROSITE" id="PS50937"/>
    </source>
</evidence>
<feature type="domain" description="B12-binding" evidence="6">
    <location>
        <begin position="230"/>
        <end position="354"/>
    </location>
</feature>
<dbReference type="CDD" id="cd01104">
    <property type="entry name" value="HTH_MlrA-CarA"/>
    <property type="match status" value="1"/>
</dbReference>
<dbReference type="InterPro" id="IPR047057">
    <property type="entry name" value="MerR_fam"/>
</dbReference>
<dbReference type="AlphaFoldDB" id="A0A432MH51"/>
<dbReference type="PROSITE" id="PS51332">
    <property type="entry name" value="B12_BINDING"/>
    <property type="match status" value="1"/>
</dbReference>
<dbReference type="InterPro" id="IPR006158">
    <property type="entry name" value="Cobalamin-bd"/>
</dbReference>
<comment type="caution">
    <text evidence="7">The sequence shown here is derived from an EMBL/GenBank/DDBJ whole genome shotgun (WGS) entry which is preliminary data.</text>
</comment>
<evidence type="ECO:0000313" key="8">
    <source>
        <dbReference type="Proteomes" id="UP000280296"/>
    </source>
</evidence>
<keyword evidence="1" id="KW-0805">Transcription regulation</keyword>
<keyword evidence="2" id="KW-0238">DNA-binding</keyword>
<dbReference type="GO" id="GO:0003677">
    <property type="term" value="F:DNA binding"/>
    <property type="evidence" value="ECO:0007669"/>
    <property type="project" value="UniProtKB-KW"/>
</dbReference>
<dbReference type="PANTHER" id="PTHR30204">
    <property type="entry name" value="REDOX-CYCLING DRUG-SENSING TRANSCRIPTIONAL ACTIVATOR SOXR"/>
    <property type="match status" value="1"/>
</dbReference>
<keyword evidence="8" id="KW-1185">Reference proteome</keyword>
<evidence type="ECO:0000256" key="3">
    <source>
        <dbReference type="ARBA" id="ARBA00023163"/>
    </source>
</evidence>
<dbReference type="SMART" id="SM00422">
    <property type="entry name" value="HTH_MERR"/>
    <property type="match status" value="1"/>
</dbReference>
<dbReference type="Pfam" id="PF13411">
    <property type="entry name" value="MerR_1"/>
    <property type="match status" value="1"/>
</dbReference>
<dbReference type="SUPFAM" id="SSF52242">
    <property type="entry name" value="Cobalamin (vitamin B12)-binding domain"/>
    <property type="match status" value="1"/>
</dbReference>
<dbReference type="InterPro" id="IPR036594">
    <property type="entry name" value="Meth_synthase_dom"/>
</dbReference>
<dbReference type="GO" id="GO:0031419">
    <property type="term" value="F:cobalamin binding"/>
    <property type="evidence" value="ECO:0007669"/>
    <property type="project" value="InterPro"/>
</dbReference>
<dbReference type="InterPro" id="IPR000551">
    <property type="entry name" value="MerR-type_HTH_dom"/>
</dbReference>
<protein>
    <submittedName>
        <fullName evidence="7">MerR family transcriptional regulator</fullName>
    </submittedName>
</protein>
<dbReference type="PROSITE" id="PS50937">
    <property type="entry name" value="HTH_MERR_2"/>
    <property type="match status" value="1"/>
</dbReference>
<reference evidence="7 8" key="2">
    <citation type="submission" date="2019-01" db="EMBL/GenBank/DDBJ databases">
        <title>Tautonia sociabilis, a novel thermotolerant planctomycete of Isosphaeraceae family, isolated from a 4000 m deep subterranean habitat.</title>
        <authorList>
            <person name="Kovaleva O.L."/>
            <person name="Elcheninov A.G."/>
            <person name="Van Heerden E."/>
            <person name="Toshchakov S.V."/>
            <person name="Novikov A."/>
            <person name="Bonch-Osmolovskaya E.A."/>
            <person name="Kublanov I.V."/>
        </authorList>
    </citation>
    <scope>NUCLEOTIDE SEQUENCE [LARGE SCALE GENOMIC DNA]</scope>
    <source>
        <strain evidence="7 8">GM2012</strain>
    </source>
</reference>
<reference evidence="7 8" key="1">
    <citation type="submission" date="2018-12" db="EMBL/GenBank/DDBJ databases">
        <authorList>
            <person name="Toschakov S.V."/>
        </authorList>
    </citation>
    <scope>NUCLEOTIDE SEQUENCE [LARGE SCALE GENOMIC DNA]</scope>
    <source>
        <strain evidence="7 8">GM2012</strain>
    </source>
</reference>
<dbReference type="InterPro" id="IPR009061">
    <property type="entry name" value="DNA-bd_dom_put_sf"/>
</dbReference>
<dbReference type="Gene3D" id="1.10.1240.10">
    <property type="entry name" value="Methionine synthase domain"/>
    <property type="match status" value="1"/>
</dbReference>
<dbReference type="SUPFAM" id="SSF46955">
    <property type="entry name" value="Putative DNA-binding domain"/>
    <property type="match status" value="1"/>
</dbReference>
<evidence type="ECO:0000256" key="2">
    <source>
        <dbReference type="ARBA" id="ARBA00023125"/>
    </source>
</evidence>
<accession>A0A432MH51</accession>
<dbReference type="EMBL" id="RYZH01000032">
    <property type="protein sequence ID" value="RUL86320.1"/>
    <property type="molecule type" value="Genomic_DNA"/>
</dbReference>
<feature type="region of interest" description="Disordered" evidence="4">
    <location>
        <begin position="348"/>
        <end position="370"/>
    </location>
</feature>
<proteinExistence type="predicted"/>
<evidence type="ECO:0000313" key="7">
    <source>
        <dbReference type="EMBL" id="RUL86320.1"/>
    </source>
</evidence>
<dbReference type="Gene3D" id="3.40.50.280">
    <property type="entry name" value="Cobalamin-binding domain"/>
    <property type="match status" value="1"/>
</dbReference>
<evidence type="ECO:0000259" key="6">
    <source>
        <dbReference type="PROSITE" id="PS51332"/>
    </source>
</evidence>
<dbReference type="GO" id="GO:0046872">
    <property type="term" value="F:metal ion binding"/>
    <property type="evidence" value="ECO:0007669"/>
    <property type="project" value="InterPro"/>
</dbReference>
<gene>
    <name evidence="7" type="ORF">TsocGM_16475</name>
</gene>
<dbReference type="Proteomes" id="UP000280296">
    <property type="component" value="Unassembled WGS sequence"/>
</dbReference>
<dbReference type="GO" id="GO:0003700">
    <property type="term" value="F:DNA-binding transcription factor activity"/>
    <property type="evidence" value="ECO:0007669"/>
    <property type="project" value="InterPro"/>
</dbReference>
<evidence type="ECO:0000256" key="1">
    <source>
        <dbReference type="ARBA" id="ARBA00023015"/>
    </source>
</evidence>
<keyword evidence="3" id="KW-0804">Transcription</keyword>
<dbReference type="CDD" id="cd02065">
    <property type="entry name" value="B12-binding_like"/>
    <property type="match status" value="1"/>
</dbReference>